<keyword evidence="5" id="KW-1185">Reference proteome</keyword>
<dbReference type="Gene3D" id="3.40.50.150">
    <property type="entry name" value="Vaccinia Virus protein VP39"/>
    <property type="match status" value="1"/>
</dbReference>
<organism evidence="4 5">
    <name type="scientific">Endozoicomonas numazuensis</name>
    <dbReference type="NCBI Taxonomy" id="1137799"/>
    <lineage>
        <taxon>Bacteria</taxon>
        <taxon>Pseudomonadati</taxon>
        <taxon>Pseudomonadota</taxon>
        <taxon>Gammaproteobacteria</taxon>
        <taxon>Oceanospirillales</taxon>
        <taxon>Endozoicomonadaceae</taxon>
        <taxon>Endozoicomonas</taxon>
    </lineage>
</organism>
<dbReference type="GO" id="GO:0008757">
    <property type="term" value="F:S-adenosylmethionine-dependent methyltransferase activity"/>
    <property type="evidence" value="ECO:0007669"/>
    <property type="project" value="TreeGrafter"/>
</dbReference>
<dbReference type="InterPro" id="IPR002935">
    <property type="entry name" value="SAM_O-MeTrfase"/>
</dbReference>
<dbReference type="STRING" id="1137799.GZ78_14075"/>
<accession>A0A081NF08</accession>
<sequence length="211" mass="23637">MTVIVNPDIEQYCHDITGGESPLLRELTQATEDRTRYPGNMSGRMVGQTLKMLVALSSSKRVLEIGMFTGYAALSMAEALPDDGEIFCCETNPRAIAIAEEFFDRSSHAHKLKVLFGKALETIPTIEGELDFVFIDADKKKYFEYLELILPMLKKGGVIVVDDALWKGGVLDPQDERDEVIAELNHYLSSRTDLDNILLPVRHGLHVVRKL</sequence>
<keyword evidence="1 4" id="KW-0489">Methyltransferase</keyword>
<dbReference type="EMBL" id="JOKH01000003">
    <property type="protein sequence ID" value="KEQ17031.1"/>
    <property type="molecule type" value="Genomic_DNA"/>
</dbReference>
<evidence type="ECO:0000256" key="3">
    <source>
        <dbReference type="ARBA" id="ARBA00022691"/>
    </source>
</evidence>
<name>A0A081NF08_9GAMM</name>
<dbReference type="PANTHER" id="PTHR10509:SF14">
    <property type="entry name" value="CAFFEOYL-COA O-METHYLTRANSFERASE 3-RELATED"/>
    <property type="match status" value="1"/>
</dbReference>
<dbReference type="Pfam" id="PF01596">
    <property type="entry name" value="Methyltransf_3"/>
    <property type="match status" value="1"/>
</dbReference>
<dbReference type="Proteomes" id="UP000028073">
    <property type="component" value="Unassembled WGS sequence"/>
</dbReference>
<dbReference type="GO" id="GO:0032259">
    <property type="term" value="P:methylation"/>
    <property type="evidence" value="ECO:0007669"/>
    <property type="project" value="UniProtKB-KW"/>
</dbReference>
<dbReference type="RefSeq" id="WP_034836790.1">
    <property type="nucleotide sequence ID" value="NZ_JOKH01000003.1"/>
</dbReference>
<evidence type="ECO:0000313" key="5">
    <source>
        <dbReference type="Proteomes" id="UP000028073"/>
    </source>
</evidence>
<evidence type="ECO:0000256" key="2">
    <source>
        <dbReference type="ARBA" id="ARBA00022679"/>
    </source>
</evidence>
<proteinExistence type="predicted"/>
<dbReference type="AlphaFoldDB" id="A0A081NF08"/>
<dbReference type="CDD" id="cd02440">
    <property type="entry name" value="AdoMet_MTases"/>
    <property type="match status" value="1"/>
</dbReference>
<keyword evidence="3" id="KW-0949">S-adenosyl-L-methionine</keyword>
<dbReference type="PROSITE" id="PS51682">
    <property type="entry name" value="SAM_OMT_I"/>
    <property type="match status" value="1"/>
</dbReference>
<gene>
    <name evidence="4" type="ORF">GZ78_14075</name>
</gene>
<evidence type="ECO:0000256" key="1">
    <source>
        <dbReference type="ARBA" id="ARBA00022603"/>
    </source>
</evidence>
<dbReference type="OrthoDB" id="9799672at2"/>
<dbReference type="eggNOG" id="COG4122">
    <property type="taxonomic scope" value="Bacteria"/>
</dbReference>
<dbReference type="GO" id="GO:0008171">
    <property type="term" value="F:O-methyltransferase activity"/>
    <property type="evidence" value="ECO:0007669"/>
    <property type="project" value="InterPro"/>
</dbReference>
<dbReference type="InterPro" id="IPR050362">
    <property type="entry name" value="Cation-dep_OMT"/>
</dbReference>
<dbReference type="PANTHER" id="PTHR10509">
    <property type="entry name" value="O-METHYLTRANSFERASE-RELATED"/>
    <property type="match status" value="1"/>
</dbReference>
<dbReference type="SUPFAM" id="SSF53335">
    <property type="entry name" value="S-adenosyl-L-methionine-dependent methyltransferases"/>
    <property type="match status" value="1"/>
</dbReference>
<dbReference type="InterPro" id="IPR029063">
    <property type="entry name" value="SAM-dependent_MTases_sf"/>
</dbReference>
<keyword evidence="2 4" id="KW-0808">Transferase</keyword>
<comment type="caution">
    <text evidence="4">The sequence shown here is derived from an EMBL/GenBank/DDBJ whole genome shotgun (WGS) entry which is preliminary data.</text>
</comment>
<protein>
    <submittedName>
        <fullName evidence="4">Methyltransferase</fullName>
    </submittedName>
</protein>
<reference evidence="4 5" key="1">
    <citation type="submission" date="2014-06" db="EMBL/GenBank/DDBJ databases">
        <title>Whole Genome Sequences of Three Symbiotic Endozoicomonas Bacteria.</title>
        <authorList>
            <person name="Neave M.J."/>
            <person name="Apprill A."/>
            <person name="Voolstra C.R."/>
        </authorList>
    </citation>
    <scope>NUCLEOTIDE SEQUENCE [LARGE SCALE GENOMIC DNA]</scope>
    <source>
        <strain evidence="4 5">DSM 25634</strain>
    </source>
</reference>
<evidence type="ECO:0000313" key="4">
    <source>
        <dbReference type="EMBL" id="KEQ17031.1"/>
    </source>
</evidence>